<evidence type="ECO:0000313" key="2">
    <source>
        <dbReference type="Proteomes" id="UP000630887"/>
    </source>
</evidence>
<reference evidence="1 2" key="1">
    <citation type="submission" date="2021-01" db="EMBL/GenBank/DDBJ databases">
        <title>Whole genome shotgun sequence of Catellatospora coxensis NBRC 107359.</title>
        <authorList>
            <person name="Komaki H."/>
            <person name="Tamura T."/>
        </authorList>
    </citation>
    <scope>NUCLEOTIDE SEQUENCE [LARGE SCALE GENOMIC DNA]</scope>
    <source>
        <strain evidence="1 2">NBRC 107359</strain>
    </source>
</reference>
<dbReference type="InterPro" id="IPR011989">
    <property type="entry name" value="ARM-like"/>
</dbReference>
<dbReference type="Pfam" id="PF13646">
    <property type="entry name" value="HEAT_2"/>
    <property type="match status" value="1"/>
</dbReference>
<dbReference type="Gene3D" id="1.25.10.10">
    <property type="entry name" value="Leucine-rich Repeat Variant"/>
    <property type="match status" value="1"/>
</dbReference>
<dbReference type="AlphaFoldDB" id="A0A8J3KRY7"/>
<dbReference type="InterPro" id="IPR016024">
    <property type="entry name" value="ARM-type_fold"/>
</dbReference>
<proteinExistence type="predicted"/>
<dbReference type="SUPFAM" id="SSF48371">
    <property type="entry name" value="ARM repeat"/>
    <property type="match status" value="1"/>
</dbReference>
<accession>A0A8J3KRY7</accession>
<protein>
    <recommendedName>
        <fullName evidence="3">HEAT repeat protein</fullName>
    </recommendedName>
</protein>
<sequence>MALRLGTAVFAAAVQDYRMDQVLIDAIRAGDLATVRSRLSAMPQHDLWQDAGRVVAGEVVRSGGPGFAQLLYEGGEIVPSGPWAGTDPVLWAAEHGASELLEHLLSRYPAPEQTLSRALDAARTWLDVDPEAELRRRFVTADDGAVSVLRDHVCTGEYSPRALRIRLVAADGRRAEVLVGHRAVVTVLEQALGRAVSREDLLSRALWSADPESCDWSASRQALMRLPAEKTARWAVGHLDDQGVAARRFVAELLHYSTFAGEIADEPYAAVVLEALRSRMAAESDTEALCSVLGAYAGFSEIGAIMHEFLPFVTDHRPEVRGRVACELLNGVGGPADDPPQPILDTLLVLACDPDPEVRAAATSNFLRPGIDTPALREVLNVRMRDDERQMRVNAATCLAIRGDENALALLRGMGDEDGYLSHAWVQLDYAERALSRGHQT</sequence>
<gene>
    <name evidence="1" type="ORF">Cco03nite_06140</name>
</gene>
<dbReference type="EMBL" id="BONI01000004">
    <property type="protein sequence ID" value="GIG03914.1"/>
    <property type="molecule type" value="Genomic_DNA"/>
</dbReference>
<dbReference type="Proteomes" id="UP000630887">
    <property type="component" value="Unassembled WGS sequence"/>
</dbReference>
<comment type="caution">
    <text evidence="1">The sequence shown here is derived from an EMBL/GenBank/DDBJ whole genome shotgun (WGS) entry which is preliminary data.</text>
</comment>
<keyword evidence="2" id="KW-1185">Reference proteome</keyword>
<organism evidence="1 2">
    <name type="scientific">Catellatospora coxensis</name>
    <dbReference type="NCBI Taxonomy" id="310354"/>
    <lineage>
        <taxon>Bacteria</taxon>
        <taxon>Bacillati</taxon>
        <taxon>Actinomycetota</taxon>
        <taxon>Actinomycetes</taxon>
        <taxon>Micromonosporales</taxon>
        <taxon>Micromonosporaceae</taxon>
        <taxon>Catellatospora</taxon>
    </lineage>
</organism>
<evidence type="ECO:0008006" key="3">
    <source>
        <dbReference type="Google" id="ProtNLM"/>
    </source>
</evidence>
<evidence type="ECO:0000313" key="1">
    <source>
        <dbReference type="EMBL" id="GIG03914.1"/>
    </source>
</evidence>
<name>A0A8J3KRY7_9ACTN</name>